<evidence type="ECO:0000256" key="1">
    <source>
        <dbReference type="SAM" id="MobiDB-lite"/>
    </source>
</evidence>
<proteinExistence type="predicted"/>
<keyword evidence="3" id="KW-1185">Reference proteome</keyword>
<evidence type="ECO:0000313" key="3">
    <source>
        <dbReference type="Proteomes" id="UP000199352"/>
    </source>
</evidence>
<feature type="compositionally biased region" description="Gly residues" evidence="1">
    <location>
        <begin position="105"/>
        <end position="124"/>
    </location>
</feature>
<feature type="compositionally biased region" description="Basic and acidic residues" evidence="1">
    <location>
        <begin position="125"/>
        <end position="142"/>
    </location>
</feature>
<accession>A0A1H9QKT4</accession>
<reference evidence="3" key="1">
    <citation type="submission" date="2016-10" db="EMBL/GenBank/DDBJ databases">
        <authorList>
            <person name="Varghese N."/>
            <person name="Submissions S."/>
        </authorList>
    </citation>
    <scope>NUCLEOTIDE SEQUENCE [LARGE SCALE GENOMIC DNA]</scope>
    <source>
        <strain evidence="3">CGMCC 4.3525</strain>
    </source>
</reference>
<gene>
    <name evidence="2" type="ORF">SAMN05216188_11394</name>
</gene>
<sequence>MPRTKDTTSQLSPDRPGESVENPTQAVDDASPIHPGDEISEALQQENPDAATSDHVNHAVEASASDDSGSTTPDRGSSSAAAASGERSTANGERPGDSRNSTAGGDNGGGGGGDNGGGGGSGGGDRGDGGDHEDKGEKADKEAAADYLTQFFGEMLAKVWDGFGQLNDSGAMGKIGESLAEAYKSGGLEAAKNIANGWVAGLKKGLAEKDSSPASQEFKDQAEAMADRLEEQGEAFKDRAEAMADRLKEQGEAFKRDVEGRTSPGAGEVSPSESREAPPPTPPDDENSR</sequence>
<evidence type="ECO:0000313" key="2">
    <source>
        <dbReference type="EMBL" id="SER61181.1"/>
    </source>
</evidence>
<protein>
    <submittedName>
        <fullName evidence="2">Uncharacterized protein</fullName>
    </submittedName>
</protein>
<name>A0A1H9QKT4_9PSEU</name>
<dbReference type="EMBL" id="FOFR01000013">
    <property type="protein sequence ID" value="SER61181.1"/>
    <property type="molecule type" value="Genomic_DNA"/>
</dbReference>
<dbReference type="AlphaFoldDB" id="A0A1H9QKT4"/>
<dbReference type="Proteomes" id="UP000199352">
    <property type="component" value="Unassembled WGS sequence"/>
</dbReference>
<feature type="compositionally biased region" description="Polar residues" evidence="1">
    <location>
        <begin position="65"/>
        <end position="76"/>
    </location>
</feature>
<feature type="region of interest" description="Disordered" evidence="1">
    <location>
        <begin position="244"/>
        <end position="289"/>
    </location>
</feature>
<feature type="compositionally biased region" description="Basic and acidic residues" evidence="1">
    <location>
        <begin position="244"/>
        <end position="260"/>
    </location>
</feature>
<feature type="region of interest" description="Disordered" evidence="1">
    <location>
        <begin position="1"/>
        <end position="142"/>
    </location>
</feature>
<organism evidence="2 3">
    <name type="scientific">Lentzea xinjiangensis</name>
    <dbReference type="NCBI Taxonomy" id="402600"/>
    <lineage>
        <taxon>Bacteria</taxon>
        <taxon>Bacillati</taxon>
        <taxon>Actinomycetota</taxon>
        <taxon>Actinomycetes</taxon>
        <taxon>Pseudonocardiales</taxon>
        <taxon>Pseudonocardiaceae</taxon>
        <taxon>Lentzea</taxon>
    </lineage>
</organism>